<gene>
    <name evidence="1" type="ORF">RCOM_0104440</name>
</gene>
<evidence type="ECO:0000313" key="1">
    <source>
        <dbReference type="EMBL" id="EEF30208.1"/>
    </source>
</evidence>
<protein>
    <submittedName>
        <fullName evidence="1">Uncharacterized protein</fullName>
    </submittedName>
</protein>
<dbReference type="InParanoid" id="B9T1Q2"/>
<name>B9T1Q2_RICCO</name>
<organism evidence="1 2">
    <name type="scientific">Ricinus communis</name>
    <name type="common">Castor bean</name>
    <dbReference type="NCBI Taxonomy" id="3988"/>
    <lineage>
        <taxon>Eukaryota</taxon>
        <taxon>Viridiplantae</taxon>
        <taxon>Streptophyta</taxon>
        <taxon>Embryophyta</taxon>
        <taxon>Tracheophyta</taxon>
        <taxon>Spermatophyta</taxon>
        <taxon>Magnoliopsida</taxon>
        <taxon>eudicotyledons</taxon>
        <taxon>Gunneridae</taxon>
        <taxon>Pentapetalae</taxon>
        <taxon>rosids</taxon>
        <taxon>fabids</taxon>
        <taxon>Malpighiales</taxon>
        <taxon>Euphorbiaceae</taxon>
        <taxon>Acalyphoideae</taxon>
        <taxon>Acalypheae</taxon>
        <taxon>Ricinus</taxon>
    </lineage>
</organism>
<dbReference type="EMBL" id="EQ974355">
    <property type="protein sequence ID" value="EEF30208.1"/>
    <property type="molecule type" value="Genomic_DNA"/>
</dbReference>
<keyword evidence="2" id="KW-1185">Reference proteome</keyword>
<dbReference type="STRING" id="3988.B9T1Q2"/>
<sequence length="110" mass="12149">MESLIYNTLTTGIVHSLKRRRCLPIVIEAATTTTASSSSCYQFLSNAATVAIAADSRDYKCAVGYYVSHFLVHESKAKEGQKLVQTLRIDVLITVHWWSHFKTKAGSAPS</sequence>
<evidence type="ECO:0000313" key="2">
    <source>
        <dbReference type="Proteomes" id="UP000008311"/>
    </source>
</evidence>
<dbReference type="AlphaFoldDB" id="B9T1Q2"/>
<proteinExistence type="predicted"/>
<reference evidence="2" key="1">
    <citation type="journal article" date="2010" name="Nat. Biotechnol.">
        <title>Draft genome sequence of the oilseed species Ricinus communis.</title>
        <authorList>
            <person name="Chan A.P."/>
            <person name="Crabtree J."/>
            <person name="Zhao Q."/>
            <person name="Lorenzi H."/>
            <person name="Orvis J."/>
            <person name="Puiu D."/>
            <person name="Melake-Berhan A."/>
            <person name="Jones K.M."/>
            <person name="Redman J."/>
            <person name="Chen G."/>
            <person name="Cahoon E.B."/>
            <person name="Gedil M."/>
            <person name="Stanke M."/>
            <person name="Haas B.J."/>
            <person name="Wortman J.R."/>
            <person name="Fraser-Liggett C.M."/>
            <person name="Ravel J."/>
            <person name="Rabinowicz P.D."/>
        </authorList>
    </citation>
    <scope>NUCLEOTIDE SEQUENCE [LARGE SCALE GENOMIC DNA]</scope>
    <source>
        <strain evidence="2">cv. Hale</strain>
    </source>
</reference>
<dbReference type="Proteomes" id="UP000008311">
    <property type="component" value="Unassembled WGS sequence"/>
</dbReference>
<accession>B9T1Q2</accession>